<gene>
    <name evidence="1" type="ORF">SAMN05660918_1737</name>
</gene>
<dbReference type="SUPFAM" id="SSF54913">
    <property type="entry name" value="GlnB-like"/>
    <property type="match status" value="1"/>
</dbReference>
<dbReference type="STRING" id="402734.SAMN05660918_1737"/>
<evidence type="ECO:0000313" key="2">
    <source>
        <dbReference type="Proteomes" id="UP000199702"/>
    </source>
</evidence>
<name>A0A1H6TRB9_9FLAO</name>
<keyword evidence="2" id="KW-1185">Reference proteome</keyword>
<dbReference type="InterPro" id="IPR011322">
    <property type="entry name" value="N-reg_PII-like_a/b"/>
</dbReference>
<dbReference type="EMBL" id="FNYA01000003">
    <property type="protein sequence ID" value="SEI82591.1"/>
    <property type="molecule type" value="Genomic_DNA"/>
</dbReference>
<sequence length="101" mass="11619">MKLLIITSISEFENEIKQMLVKANVKNFSYKEVMGYHNTSNEAIGDNWFATEMNENESMLFYAFVPSENVEMIFNAINEFNGKQETLSKIHVATVNIENSN</sequence>
<proteinExistence type="predicted"/>
<organism evidence="1 2">
    <name type="scientific">Flavobacterium terrigena</name>
    <dbReference type="NCBI Taxonomy" id="402734"/>
    <lineage>
        <taxon>Bacteria</taxon>
        <taxon>Pseudomonadati</taxon>
        <taxon>Bacteroidota</taxon>
        <taxon>Flavobacteriia</taxon>
        <taxon>Flavobacteriales</taxon>
        <taxon>Flavobacteriaceae</taxon>
        <taxon>Flavobacterium</taxon>
    </lineage>
</organism>
<dbReference type="AlphaFoldDB" id="A0A1H6TRB9"/>
<dbReference type="OrthoDB" id="1524637at2"/>
<dbReference type="RefSeq" id="WP_091311596.1">
    <property type="nucleotide sequence ID" value="NZ_CBCSJU010000007.1"/>
</dbReference>
<reference evidence="2" key="1">
    <citation type="submission" date="2016-10" db="EMBL/GenBank/DDBJ databases">
        <authorList>
            <person name="Varghese N."/>
            <person name="Submissions S."/>
        </authorList>
    </citation>
    <scope>NUCLEOTIDE SEQUENCE [LARGE SCALE GENOMIC DNA]</scope>
    <source>
        <strain evidence="2">DSM 17934</strain>
    </source>
</reference>
<protein>
    <recommendedName>
        <fullName evidence="3">Nitrogen regulatory protein P-II family</fullName>
    </recommendedName>
</protein>
<dbReference type="Proteomes" id="UP000199702">
    <property type="component" value="Unassembled WGS sequence"/>
</dbReference>
<evidence type="ECO:0000313" key="1">
    <source>
        <dbReference type="EMBL" id="SEI82591.1"/>
    </source>
</evidence>
<evidence type="ECO:0008006" key="3">
    <source>
        <dbReference type="Google" id="ProtNLM"/>
    </source>
</evidence>
<accession>A0A1H6TRB9</accession>